<evidence type="ECO:0000313" key="5">
    <source>
        <dbReference type="Proteomes" id="UP000323454"/>
    </source>
</evidence>
<dbReference type="Proteomes" id="UP000323454">
    <property type="component" value="Unassembled WGS sequence"/>
</dbReference>
<comment type="caution">
    <text evidence="4">The sequence shown here is derived from an EMBL/GenBank/DDBJ whole genome shotgun (WGS) entry which is preliminary data.</text>
</comment>
<name>A0A5B2WXV8_9PSEU</name>
<feature type="region of interest" description="Disordered" evidence="1">
    <location>
        <begin position="1"/>
        <end position="62"/>
    </location>
</feature>
<sequence>MWHPNAVTRSTHEGRGSVTRRAIGTSRRPYQERLRRGSRRTKAQPLAASWAPEAGAPPAKRRRRGFLGTYGWRVYALPVLLVATVLVALNAAKPAGDGATAAASGTSGGASPSSTATSPSEVSIGEAPPGVKFNGKILSAELPNGGKIQEQGAGTWHVVPGVSDKVGTGGTLYDYTVEVEDGVDKSLDADFATMVQETLANPKSWIGGGKISVQRVDTTSSAKPDMHVRLTSQQTTRAKCGFDVPYDASCRIGDNVFINAARWERGAISFQGDMRTYRQYAINHEVGHRFGNNHVACPENGGLANVMMQQTFSVSNNDLAQIIGRNIQGGTQIPADGKVCKVNAWPFPLADQSGG</sequence>
<feature type="transmembrane region" description="Helical" evidence="2">
    <location>
        <begin position="70"/>
        <end position="89"/>
    </location>
</feature>
<dbReference type="SUPFAM" id="SSF55486">
    <property type="entry name" value="Metalloproteases ('zincins'), catalytic domain"/>
    <property type="match status" value="1"/>
</dbReference>
<feature type="region of interest" description="Disordered" evidence="1">
    <location>
        <begin position="96"/>
        <end position="127"/>
    </location>
</feature>
<reference evidence="4 5" key="2">
    <citation type="submission" date="2019-09" db="EMBL/GenBank/DDBJ databases">
        <authorList>
            <person name="Jin C."/>
        </authorList>
    </citation>
    <scope>NUCLEOTIDE SEQUENCE [LARGE SCALE GENOMIC DNA]</scope>
    <source>
        <strain evidence="4 5">AN110305</strain>
    </source>
</reference>
<dbReference type="EMBL" id="VUOB01000058">
    <property type="protein sequence ID" value="KAA2255229.1"/>
    <property type="molecule type" value="Genomic_DNA"/>
</dbReference>
<feature type="domain" description="DUF3152" evidence="3">
    <location>
        <begin position="142"/>
        <end position="348"/>
    </location>
</feature>
<dbReference type="InterPro" id="IPR022603">
    <property type="entry name" value="DUF3152"/>
</dbReference>
<evidence type="ECO:0000256" key="1">
    <source>
        <dbReference type="SAM" id="MobiDB-lite"/>
    </source>
</evidence>
<reference evidence="4 5" key="1">
    <citation type="submission" date="2019-09" db="EMBL/GenBank/DDBJ databases">
        <title>Goodfellowia gen. nov., a new genus of the Pseudonocardineae related to Actinoalloteichus, containing Goodfellowia coeruleoviolacea gen. nov., comb. nov. gen. nov., comb. nov.</title>
        <authorList>
            <person name="Labeda D."/>
        </authorList>
    </citation>
    <scope>NUCLEOTIDE SEQUENCE [LARGE SCALE GENOMIC DNA]</scope>
    <source>
        <strain evidence="4 5">AN110305</strain>
    </source>
</reference>
<keyword evidence="2" id="KW-0812">Transmembrane</keyword>
<accession>A0A5B2WXV8</accession>
<protein>
    <submittedName>
        <fullName evidence="4">DUF3152 domain-containing protein</fullName>
    </submittedName>
</protein>
<dbReference type="OrthoDB" id="9779865at2"/>
<gene>
    <name evidence="4" type="ORF">F0L68_28830</name>
</gene>
<organism evidence="4 5">
    <name type="scientific">Solihabitans fulvus</name>
    <dbReference type="NCBI Taxonomy" id="1892852"/>
    <lineage>
        <taxon>Bacteria</taxon>
        <taxon>Bacillati</taxon>
        <taxon>Actinomycetota</taxon>
        <taxon>Actinomycetes</taxon>
        <taxon>Pseudonocardiales</taxon>
        <taxon>Pseudonocardiaceae</taxon>
        <taxon>Solihabitans</taxon>
    </lineage>
</organism>
<keyword evidence="5" id="KW-1185">Reference proteome</keyword>
<proteinExistence type="predicted"/>
<keyword evidence="2" id="KW-1133">Transmembrane helix</keyword>
<evidence type="ECO:0000256" key="2">
    <source>
        <dbReference type="SAM" id="Phobius"/>
    </source>
</evidence>
<evidence type="ECO:0000259" key="3">
    <source>
        <dbReference type="Pfam" id="PF11350"/>
    </source>
</evidence>
<evidence type="ECO:0000313" key="4">
    <source>
        <dbReference type="EMBL" id="KAA2255229.1"/>
    </source>
</evidence>
<keyword evidence="2" id="KW-0472">Membrane</keyword>
<feature type="compositionally biased region" description="Low complexity" evidence="1">
    <location>
        <begin position="96"/>
        <end position="120"/>
    </location>
</feature>
<dbReference type="AlphaFoldDB" id="A0A5B2WXV8"/>
<dbReference type="Pfam" id="PF11350">
    <property type="entry name" value="DUF3152"/>
    <property type="match status" value="1"/>
</dbReference>